<dbReference type="AlphaFoldDB" id="A0A9D4MHU6"/>
<protein>
    <submittedName>
        <fullName evidence="2">Uncharacterized protein</fullName>
    </submittedName>
</protein>
<reference evidence="2" key="1">
    <citation type="journal article" date="2019" name="bioRxiv">
        <title>The Genome of the Zebra Mussel, Dreissena polymorpha: A Resource for Invasive Species Research.</title>
        <authorList>
            <person name="McCartney M.A."/>
            <person name="Auch B."/>
            <person name="Kono T."/>
            <person name="Mallez S."/>
            <person name="Zhang Y."/>
            <person name="Obille A."/>
            <person name="Becker A."/>
            <person name="Abrahante J.E."/>
            <person name="Garbe J."/>
            <person name="Badalamenti J.P."/>
            <person name="Herman A."/>
            <person name="Mangelson H."/>
            <person name="Liachko I."/>
            <person name="Sullivan S."/>
            <person name="Sone E.D."/>
            <person name="Koren S."/>
            <person name="Silverstein K.A.T."/>
            <person name="Beckman K.B."/>
            <person name="Gohl D.M."/>
        </authorList>
    </citation>
    <scope>NUCLEOTIDE SEQUENCE</scope>
    <source>
        <strain evidence="2">Duluth1</strain>
        <tissue evidence="2">Whole animal</tissue>
    </source>
</reference>
<organism evidence="2 3">
    <name type="scientific">Dreissena polymorpha</name>
    <name type="common">Zebra mussel</name>
    <name type="synonym">Mytilus polymorpha</name>
    <dbReference type="NCBI Taxonomy" id="45954"/>
    <lineage>
        <taxon>Eukaryota</taxon>
        <taxon>Metazoa</taxon>
        <taxon>Spiralia</taxon>
        <taxon>Lophotrochozoa</taxon>
        <taxon>Mollusca</taxon>
        <taxon>Bivalvia</taxon>
        <taxon>Autobranchia</taxon>
        <taxon>Heteroconchia</taxon>
        <taxon>Euheterodonta</taxon>
        <taxon>Imparidentia</taxon>
        <taxon>Neoheterodontei</taxon>
        <taxon>Myida</taxon>
        <taxon>Dreissenoidea</taxon>
        <taxon>Dreissenidae</taxon>
        <taxon>Dreissena</taxon>
    </lineage>
</organism>
<name>A0A9D4MHU6_DREPO</name>
<gene>
    <name evidence="2" type="ORF">DPMN_039243</name>
</gene>
<proteinExistence type="predicted"/>
<keyword evidence="1" id="KW-1133">Transmembrane helix</keyword>
<keyword evidence="3" id="KW-1185">Reference proteome</keyword>
<sequence>MPHRQKTIKKLSMSSTCSVRLEHTICPGYKVYLNSVLVYFSIAAVEVFLQVLVAVFKHQCELLVTVKNIMQSETQSKS</sequence>
<accession>A0A9D4MHU6</accession>
<keyword evidence="1" id="KW-0472">Membrane</keyword>
<dbReference type="Proteomes" id="UP000828390">
    <property type="component" value="Unassembled WGS sequence"/>
</dbReference>
<evidence type="ECO:0000256" key="1">
    <source>
        <dbReference type="SAM" id="Phobius"/>
    </source>
</evidence>
<comment type="caution">
    <text evidence="2">The sequence shown here is derived from an EMBL/GenBank/DDBJ whole genome shotgun (WGS) entry which is preliminary data.</text>
</comment>
<evidence type="ECO:0000313" key="2">
    <source>
        <dbReference type="EMBL" id="KAH3875964.1"/>
    </source>
</evidence>
<feature type="transmembrane region" description="Helical" evidence="1">
    <location>
        <begin position="36"/>
        <end position="56"/>
    </location>
</feature>
<reference evidence="2" key="2">
    <citation type="submission" date="2020-11" db="EMBL/GenBank/DDBJ databases">
        <authorList>
            <person name="McCartney M.A."/>
            <person name="Auch B."/>
            <person name="Kono T."/>
            <person name="Mallez S."/>
            <person name="Becker A."/>
            <person name="Gohl D.M."/>
            <person name="Silverstein K.A.T."/>
            <person name="Koren S."/>
            <person name="Bechman K.B."/>
            <person name="Herman A."/>
            <person name="Abrahante J.E."/>
            <person name="Garbe J."/>
        </authorList>
    </citation>
    <scope>NUCLEOTIDE SEQUENCE</scope>
    <source>
        <strain evidence="2">Duluth1</strain>
        <tissue evidence="2">Whole animal</tissue>
    </source>
</reference>
<evidence type="ECO:0000313" key="3">
    <source>
        <dbReference type="Proteomes" id="UP000828390"/>
    </source>
</evidence>
<dbReference type="EMBL" id="JAIWYP010000002">
    <property type="protein sequence ID" value="KAH3875964.1"/>
    <property type="molecule type" value="Genomic_DNA"/>
</dbReference>
<keyword evidence="1" id="KW-0812">Transmembrane</keyword>